<dbReference type="GO" id="GO:0016757">
    <property type="term" value="F:glycosyltransferase activity"/>
    <property type="evidence" value="ECO:0007669"/>
    <property type="project" value="UniProtKB-ARBA"/>
</dbReference>
<dbReference type="Pfam" id="PF13692">
    <property type="entry name" value="Glyco_trans_1_4"/>
    <property type="match status" value="1"/>
</dbReference>
<gene>
    <name evidence="2" type="ORF">GGR38_003789</name>
</gene>
<evidence type="ECO:0000313" key="3">
    <source>
        <dbReference type="Proteomes" id="UP000548867"/>
    </source>
</evidence>
<protein>
    <submittedName>
        <fullName evidence="2">Glycosyltransferase involved in cell wall biosynthesis</fullName>
    </submittedName>
</protein>
<evidence type="ECO:0000313" key="2">
    <source>
        <dbReference type="EMBL" id="MBB3956823.1"/>
    </source>
</evidence>
<keyword evidence="3" id="KW-1185">Reference proteome</keyword>
<dbReference type="Proteomes" id="UP000548867">
    <property type="component" value="Unassembled WGS sequence"/>
</dbReference>
<dbReference type="EMBL" id="JACIDX010000016">
    <property type="protein sequence ID" value="MBB3956823.1"/>
    <property type="molecule type" value="Genomic_DNA"/>
</dbReference>
<proteinExistence type="predicted"/>
<dbReference type="PANTHER" id="PTHR12526">
    <property type="entry name" value="GLYCOSYLTRANSFERASE"/>
    <property type="match status" value="1"/>
</dbReference>
<dbReference type="RefSeq" id="WP_183627663.1">
    <property type="nucleotide sequence ID" value="NZ_JACIDX010000016.1"/>
</dbReference>
<name>A0A7W6CHT3_9SPHN</name>
<accession>A0A7W6CHT3</accession>
<reference evidence="2 3" key="1">
    <citation type="submission" date="2020-08" db="EMBL/GenBank/DDBJ databases">
        <title>Genomic Encyclopedia of Type Strains, Phase IV (KMG-IV): sequencing the most valuable type-strain genomes for metagenomic binning, comparative biology and taxonomic classification.</title>
        <authorList>
            <person name="Goeker M."/>
        </authorList>
    </citation>
    <scope>NUCLEOTIDE SEQUENCE [LARGE SCALE GENOMIC DNA]</scope>
    <source>
        <strain evidence="2 3">DSM 27057</strain>
    </source>
</reference>
<dbReference type="PANTHER" id="PTHR12526:SF630">
    <property type="entry name" value="GLYCOSYLTRANSFERASE"/>
    <property type="match status" value="1"/>
</dbReference>
<comment type="caution">
    <text evidence="2">The sequence shown here is derived from an EMBL/GenBank/DDBJ whole genome shotgun (WGS) entry which is preliminary data.</text>
</comment>
<evidence type="ECO:0000259" key="1">
    <source>
        <dbReference type="Pfam" id="PF13439"/>
    </source>
</evidence>
<dbReference type="Gene3D" id="3.40.50.2000">
    <property type="entry name" value="Glycogen Phosphorylase B"/>
    <property type="match status" value="2"/>
</dbReference>
<dbReference type="InterPro" id="IPR028098">
    <property type="entry name" value="Glyco_trans_4-like_N"/>
</dbReference>
<organism evidence="2 3">
    <name type="scientific">Novosphingobium sediminicola</name>
    <dbReference type="NCBI Taxonomy" id="563162"/>
    <lineage>
        <taxon>Bacteria</taxon>
        <taxon>Pseudomonadati</taxon>
        <taxon>Pseudomonadota</taxon>
        <taxon>Alphaproteobacteria</taxon>
        <taxon>Sphingomonadales</taxon>
        <taxon>Sphingomonadaceae</taxon>
        <taxon>Novosphingobium</taxon>
    </lineage>
</organism>
<dbReference type="SUPFAM" id="SSF53756">
    <property type="entry name" value="UDP-Glycosyltransferase/glycogen phosphorylase"/>
    <property type="match status" value="1"/>
</dbReference>
<feature type="domain" description="Glycosyltransferase subfamily 4-like N-terminal" evidence="1">
    <location>
        <begin position="22"/>
        <end position="187"/>
    </location>
</feature>
<dbReference type="Pfam" id="PF13439">
    <property type="entry name" value="Glyco_transf_4"/>
    <property type="match status" value="1"/>
</dbReference>
<sequence length="386" mass="41672">MAVAKELNAVRVMHIITHLDLGGAEGVALQLLEGLHPRVVAAIFAVLQAGASSSIGLDMARRAYDAGASVYFGTGRGFKSGGVVVAAWRLVRALREFRPDVIHVHTEIPELTLAVACMIWPPVARIPLLRTVHNSVLWISWGRIGQLVTRRLAHGRAIAVSDAAAQADLAIDTGNHRPRAEVIYNAVPSPPPMVSTRARTPLRILFAGRLVHQKGADLLPAIIAGAQANARRCDVEVIIAGDGAFKQELSAAFAGWSGRWQVKMIDPISGLSHRLDDYDIYLLPSRFEGLSLLHLEVLVAGLPLITCRVPGVAEVLPADYALACEPEDTLVLAKLLAAVVDDIEAARDVALRHRPALRERFAPDRMLSAYLEQYRALAGCLAEKAT</sequence>
<keyword evidence="2" id="KW-0808">Transferase</keyword>
<dbReference type="AlphaFoldDB" id="A0A7W6CHT3"/>